<dbReference type="PROSITE" id="PS00012">
    <property type="entry name" value="PHOSPHOPANTETHEINE"/>
    <property type="match status" value="3"/>
</dbReference>
<protein>
    <recommendedName>
        <fullName evidence="6">Carrier domain-containing protein</fullName>
    </recommendedName>
</protein>
<reference evidence="7" key="2">
    <citation type="submission" date="2025-08" db="UniProtKB">
        <authorList>
            <consortium name="RefSeq"/>
        </authorList>
    </citation>
    <scope>IDENTIFICATION</scope>
</reference>
<dbReference type="PROSITE" id="PS00455">
    <property type="entry name" value="AMP_BINDING"/>
    <property type="match status" value="3"/>
</dbReference>
<sequence>MGSIGDLPVGVFPTLVPPSSSGHTEFHAWEISPDILTNLLQSSIRKEVDLIVLLRSIWAIVLRQYVESDGLCFKAGSMTSACSELDMLVYRAGISSHDTPEGIWRQQQITTGISAGGRNWEVNTGVFLLKLCSDRQWRARAMLQQAVDACLVMEEVDANAPRLYFLAKATLLSRQQAQYVADTVAHVASEILRKPNQTLRDTDFFSPQHAPILHKWNHRTFWPGEGDTPSSILDAIRRHSQRSPDALAIVAWDGSISYGDLEARSTCLAEYLRRVGVGPGVMVPLLLGHSQWVIITQLAVLKAGAAFVPLEPSHPQERLRYIVRCVKAFLIVASEAHCARAQQLVEQVIPINENIMNTVRTALLSTAYITPTADAPAYVLFTSGSTGQPKGCVIDHRAMAQLPHDGVAASVGPDSRVLQFATYSFTMAIYEIYWCLSNGGTLCIPSDHDRLNNLPTVIEEMQVTWAVLTPSVLRRLSHDNPPSSLQTLALGGEPLAAGDMEAWVRKLQVFFGYASSEGTALNCLTELSEQSHALEYTPTPRVRHWIVDPDNHDKLAAVGTVGELIVESPGLAREYLDNPTATAAAFIQSPDWRRSFRFSQDASQPIRMYKTGDLFRYTERGNLQYVGRKATQVKIRGQRLDLGEVEYNVSQQCPAPARVIAETGVPRDGAGTMLLVAFLYSDNYTLEQSETTQSDEASLFAVPSDQFRADMKILTQALEPLLPAHMLPGIYIPLRRFPSTLTGKADRRLLRELIQQHTRGELERYQSVTTNNVAPPSTRLERDLHGLFAEVLGINAQDFGINHSFIRLGGDSLAAMKLVNLSRKLGLRLTVAQIMESKTVAKLSNTTLADESSVSTIIPLRDGPLEAKLPLDFWEGIEEEHIESISNCSTIQQGILLGHIRNPAHYHNRIVWEVLEPPAARDIDRMRRAWAHVCRRHPMLRTFFVEAPAGNSSLALQITLKVSRFRPEDVDVLYEEPEQMPSTNPTLASEQPLQWIPRLRIYEATGNRLYCAIDIHHVQVDMISLGIIIRDLRRCYLDETEYVAAGDVSEPNSVSYTDYTQYLVASQSAESLSYWRIRLAHTEPCIFPRLQQGPFEAASSALCSVELPLTPIADHLQSFCKDTEVTVATVFKLAWSLVLSAYTGSRCACYGSVTAMRDVPLAGVEDLVGPLINTLPFCVELNPDERVMNVLRRVQNLFLEELPHRQVSIAELQHSLNNSSGTLFNTTMSFVDSLDPAADSQHPIRLVSWYGPTEYDLVVEVTPGPPVSCCIRYWSHMMSDWQASALADTLAMSVSQILRGASSGQSVGSLDLCTARDKQKLVEWNGSPPEAVRVRVHDLIKARCIEQPDALAVWAWDGALSYRELDCLSSNLARRLMARGVGPEAFVGICFDRCKWTLVSVLAVAKAGGAFCLMDSSHPTYRLREICDALGANLVITTPKHVAKVSKCERPLLVVVEGVCSETDDLPGGLGSEYRDTLPRNALYAVFTSGSTGKPKGVVITHENLAATIKNCPQRLDLRPGDRSLHFASYAFDFSIIEVIVPMVVGACVCIPSEHDRLNNLPKAMADLAVTWAIMTPTVSRLLEPASLPTLRTLVLGGEAIMPYDFTTWQGYTTLISAYSPAECTPIGLCTVVQADDPNCLGKPFTSMSPWIVDPENVQRLVPVGAVGELVIEGTVVGRGYLHDAEHRDIVSSPFIPPTQWLSQYRTIDVTNPSRLYRTGDLVQFTEDGAVRFIGRKDLQVKIRGQRLELGEVESRLRSYLPWAGAIVVEAVVLKSPGGRAVLVAFISINSPDVTDNAETVCEIAGSFDNDDNSVYQRDIDKALSHLGDELPNWMVPSVVLKVQGIPMTKSGKVDRRRLRQLATLIPRETLGASNVHSSLRQAPVTEEERRLQMAFANILQMRPEEIFADSHFFQLGGDSVGAMELVAAARLQNMGISVSEIFQHPTLSELAAVATKTMDEETSEIPPFSLLPSDYESDIISSALEQCALSLNDLGDIYPCTAFQEGLMALASQKAGKYVCQCLFELGRDVEINKLKTAWQATVTANDILRTRIIHVHPHGTFQVVLTPAAAPILWHRYETVNEWRKKDMELNMELGTTLARFSILSSAQGQTLVGVSLHHAIYDGVSLPRLFDQVQRAYQNERLPLNKFTPFIRSLILQNPKDVEEFWRTEFHGLQTSVFPGLPEPGFVPNPTASVEKEIRLPRPPHLPSVTLSTVMRLAWALLVSYYTDSEDVVFGVTVSGRARSVPGINLLTGPSMATVPFRTRICRDSLLLDALRDAQDHSMRMIPFEQAGLQRIRELSDEASVACGFQSQLVIQHGEHSQASPNMMILRDQFADHAAFLNYALVILCTPSTAHQTVRVNFQFDPQIVLPAVADRLLSQFAHIVDQMCAPSSYNARLGGLETITPQDWTSLRQWNGSLPAAYPHPLHHLVLSQAETTPDRRAVESWDGTLTYAELNDLSGKLGQHLLNRGLKQGSRVVLLFDRSLISVVTMLAVLRSGGICVNIDPSLPQTRITQTIHQARPSVALVSSTYQSRLADALPVPVLTIALDTIPRSAKNIPWPLVRSTDLAFILFTSGTTGKPKGIMVEHGNCATDIFHYSAILAVTPEIRTLHFCSYAFDLSIYEVLTPWMHGGCLCIPSESARLSDLPGVIQKYHVNFAILTPSVGSALHPSDLPSLQTLILGGEVMPAVMFDRWASHVRLINLYGPAEATQCAALHLKPTDEFVPGLIGAMVGASGWVTVPGSPNCLTPIVAVGELLIEGPAVTRGYFDEMEQTQASYIDPPAWLQEFRGPAEPGRLFCSGDLVQYVPNRPGWLRYIGRKDKQVKIRAQRVDLTEVEHHVDELLPPGSQAIAEVLFQHSSPRQSSQLAVFLAFGEQLTNKMDIICALDEPFRRLIAEIHPQLQKRLPSYMVPTLFFPVSHVPQTPTGKTDRNRLRQLVEGWTTEQLLPYHPFSTDSARAPVETAEERIWQHMWCEVLCIRPENIARTSHFFHLGGESVRAMRLAGLAQREGWIISVPDIFAHPTLSEMASLAVPSPKGVPVPSPDRFSLVGSGRRASYLVNMATHQCNVTKSEIEDIYPCTPLQETLIASTVQKGGSYQALEAFDLIADVDLERLEMAWQKTAADHAILRTRIMQDYTGELFQVVVKGPLAWTAEQADINPENGLLHFQRTMGIGTPLIHLVLLQSPGSTIPDRLLLSIHHALYDGWSLPLLLEEVNQKYIGPYRGQDTTVPFNVFVSHVIKSMDRCCHFWKQELETKTEARLFPRLPDGAYEPHPQAILQDQVFVSPTRNESEITLATMVQASWALTVSCYLNASDVGFGITTSGRAAPVPGIDRLLGPTLVTLPRRIHIQNTLDIKLFLRQLQQRFTEQSKYEHIGLQQIRQLGPSAASACRFQTLLVIQPDQPKRQLAWAGNHQSAAELTQFSNVALTLICQLPSPSSTSIGLTAVYDPRVLAPAQMQRVLSQVGHVFRELQDAPDGVPIASLNMLNPSDSAELQQWNKLTVPTGKHQDQEFVHDMIRRQCQLQPDAVAVEAWDGSLTYEELDSYTEYLAAKLQLCGVRNDHFIALYFEKSCWTIVAQLAVLKAGGALVMLEPSHPVDRRREICQTLDVMLILGPPHLTHSLEQELNIKVLPISKAHLKASDGEHLSVDSHIQSHNLMYAIATSGTTGCPKLALVHHGGFVATARTLVDRLLLLASSRVLQFSSYGFDASLVEQLLPLIVGGCVCVPTPFDRDNRLAFTMATMKINWMVAPASVIHLLSPDTVPTLQTLISAGEPLQQSIIDVWATRVNLINAYGPAECSMVCSVNPSVRPGTDPNNIGYPIGGTCWIVDPNDINTLLPIGAEGELLVEGPNVGVGYAKDPRRTRVAFSSSPPHWLRSIHGESVHTRIYRTGDIARYNPDGSVLYVGRKDSQIKLHGQRIELAEVEHHVRLCFPGAIQVVVEMVKFDDFETSSLVALIVVSGSGFPASGSNILLPTTTNFLNNVQHAEALLQDRIPPYMIPTLFVPVAQIPFNTNGKADRARLRTSVASLSIHDRIGYRSTATTKPNTDLEIVLHGIWSRVLRISPQKLGIHESFFRVGGNSISSMQLAAQCNEAGLPISIQDIFRCRTISRLASSFKGHPVQADRSLEAHSQDGSLGPVQRLLPEVGHPKAPVDSTLAAFTDGQFEEINNGIPAGYEGQIQDIYPCSHAQQGMLISNTRNSSLYQQVYRFEVVRGYDAPNVDCQQLVRAWHAVVKRHGALRTVFLDIPGRGFHQIVLVNAIDNVIIAADGNHSSTCTQKRPGTQDLYGPLPTLIIHQEYDERLWIELHISHALLDGVSLRIIEQDLVKAYYNNLPSSLPDYRDYVTYLRAKGDTEMSLSYWKKYLEGAQPCLFPRLRDSTAAVTDVSEPKATVDFVSLDLGPPKSLDQLCETHCLSLTAILHVVWAIVLQQYTGTDSVCFGYATSARHVPIPHVDEIVGPMINTLPSQIQLSRDSSVLSTLQKYTVHFMSCMEHAYVSLGQILHSAMSSTQSPFNTMITIVETGDRRDDADGSCLSLVCMDGHGETEYALALTVSKASSRMDLHLSYQTSMVNASQAHDVCLMFQKVLCEVLEWPTAKIGAIDALNMGQRQRMESRQPTPPAAANTLIYETINRRCAEQPSSSAVCAWDGEFTYGEIDQLSSVLAGEILAHGVKPEDPVLVCLEKSRWVPVVMLAVWKAGACLILLDATHPTTRLHMIAKQSAASLAIANRSTRSKANILCSRVLQVDDDRLWTRHVNSSRAEMVHVDGHSAAYIIFTSGSTGTPKGAVIEHASLSIAWETLITRLQLNPTSRVLQFASHSWDAAIIDVMAALMSGGCLCVPSENERMGHLALAANRMRANWMLLTPTVARQLTPSEFLYLETLVLGGERVNTTDIEVWHDKVCLLSAYGPAECTQITSVTRPLDMTCDARNIGVPNASAGWVVRPDDPEQLVPDGAIGELLIEGPIVGQGYLNEPQRTYQAFIEAPSWLQAIRSPGTIRVYRTGDLVRFAADGSLIFVGRMDDQVKLHGQRLELGEVEHHVQQAFAASLTVIDLIQPKEEQQMGPFLAACIFSPGHACKSPSHAGIWEPPSDTFRKKVQEARTALYQSLPSYMVPSVFLPLAYLPKSTTGKIDRKRLRNYILDMSQEELITYSSPDVNWVASVLTLMETRLQDHISSILHKQPWQVSPDQDLFQLGMDSVLAMALIARLYKDGLKLTVRDIFEQPQLRNLALVVRETLRPDQEGVRKAHSRSPLLHYAKEIADEWKMALTSIEHILPTTRFQRESLEARHKVYFIFHFHGKIDCQRLQHAVQAAVDKYAILRTVFIPWDESTVQITLGDATVPVEITTTDLNPVEIAGSICREDSSAPVAPGKLHTQLRLIMGSNRDSMALRLSHAQYDGISMPRLFTDIARAYQGITLSPAKVDFPEYLHSRIYNIPSQAYKFWRDLLRGSSMTYLRSESSSGSPPSHNRGSLITSTTEVSYPPAPAGTTMATVAKAAWALCLAHMAGTHDIVFGQLVNGRNLELPEAETVVGACVNYVPVRVTLQADWTVSSLLHAVHQQQTRSMAFETLEYDELVAQCTSWPADTDPGTGIHYVNIPDAFAGSGLPGVGSDYETYVSRLPYYHPRVTCSPLSKGILELTLSVSDQLWDQNQADQTLHLFGQTVTRQNLVTFTSYAMLDTATRLATAPSNYGIYYGCPLSPHFPLRTILFYSQCRQHLDTS</sequence>
<dbReference type="InterPro" id="IPR036736">
    <property type="entry name" value="ACP-like_sf"/>
</dbReference>
<name>A0AAJ8BZ27_ASPNG</name>
<keyword evidence="1" id="KW-0596">Phosphopantetheine</keyword>
<dbReference type="GeneID" id="4988354"/>
<keyword evidence="3" id="KW-0436">Ligase</keyword>
<dbReference type="FunFam" id="3.30.559.30:FF:000003">
    <property type="entry name" value="Nonribosomal peptide synthase SidD"/>
    <property type="match status" value="2"/>
</dbReference>
<feature type="domain" description="Carrier" evidence="6">
    <location>
        <begin position="775"/>
        <end position="851"/>
    </location>
</feature>
<dbReference type="NCBIfam" id="NF003417">
    <property type="entry name" value="PRK04813.1"/>
    <property type="match status" value="5"/>
</dbReference>
<dbReference type="PANTHER" id="PTHR45527">
    <property type="entry name" value="NONRIBOSOMAL PEPTIDE SYNTHETASE"/>
    <property type="match status" value="1"/>
</dbReference>
<dbReference type="PROSITE" id="PS50075">
    <property type="entry name" value="CARRIER"/>
    <property type="match status" value="5"/>
</dbReference>
<dbReference type="InterPro" id="IPR009081">
    <property type="entry name" value="PP-bd_ACP"/>
</dbReference>
<dbReference type="GO" id="GO:0016874">
    <property type="term" value="F:ligase activity"/>
    <property type="evidence" value="ECO:0007669"/>
    <property type="project" value="UniProtKB-KW"/>
</dbReference>
<dbReference type="Gene3D" id="3.30.300.30">
    <property type="match status" value="5"/>
</dbReference>
<dbReference type="PANTHER" id="PTHR45527:SF1">
    <property type="entry name" value="FATTY ACID SYNTHASE"/>
    <property type="match status" value="1"/>
</dbReference>
<reference evidence="7" key="1">
    <citation type="submission" date="2025-02" db="EMBL/GenBank/DDBJ databases">
        <authorList>
            <consortium name="NCBI Genome Project"/>
        </authorList>
    </citation>
    <scope>NUCLEOTIDE SEQUENCE</scope>
</reference>
<dbReference type="SMART" id="SM00823">
    <property type="entry name" value="PKS_PP"/>
    <property type="match status" value="4"/>
</dbReference>
<dbReference type="Pfam" id="PF00501">
    <property type="entry name" value="AMP-binding"/>
    <property type="match status" value="5"/>
</dbReference>
<dbReference type="SUPFAM" id="SSF52777">
    <property type="entry name" value="CoA-dependent acyltransferases"/>
    <property type="match status" value="11"/>
</dbReference>
<feature type="domain" description="Carrier" evidence="6">
    <location>
        <begin position="5172"/>
        <end position="5248"/>
    </location>
</feature>
<dbReference type="Gene3D" id="3.40.50.12780">
    <property type="entry name" value="N-terminal domain of ligase-like"/>
    <property type="match status" value="5"/>
</dbReference>
<dbReference type="InterPro" id="IPR045851">
    <property type="entry name" value="AMP-bd_C_sf"/>
</dbReference>
<dbReference type="InterPro" id="IPR020845">
    <property type="entry name" value="AMP-binding_CS"/>
</dbReference>
<dbReference type="InterPro" id="IPR000873">
    <property type="entry name" value="AMP-dep_synth/lig_dom"/>
</dbReference>
<evidence type="ECO:0000313" key="7">
    <source>
        <dbReference type="RefSeq" id="XP_059605593.1"/>
    </source>
</evidence>
<evidence type="ECO:0000256" key="4">
    <source>
        <dbReference type="ARBA" id="ARBA00029454"/>
    </source>
</evidence>
<feature type="compositionally biased region" description="Low complexity" evidence="5">
    <location>
        <begin position="5468"/>
        <end position="5483"/>
    </location>
</feature>
<accession>A0AAJ8BZ27</accession>
<dbReference type="FunFam" id="3.30.300.30:FF:000015">
    <property type="entry name" value="Nonribosomal peptide synthase SidD"/>
    <property type="match status" value="5"/>
</dbReference>
<dbReference type="SUPFAM" id="SSF56801">
    <property type="entry name" value="Acetyl-CoA synthetase-like"/>
    <property type="match status" value="5"/>
</dbReference>
<dbReference type="NCBIfam" id="TIGR01733">
    <property type="entry name" value="AA-adenyl-dom"/>
    <property type="match status" value="4"/>
</dbReference>
<feature type="region of interest" description="Disordered" evidence="5">
    <location>
        <begin position="5467"/>
        <end position="5490"/>
    </location>
</feature>
<dbReference type="Gene3D" id="3.30.559.30">
    <property type="entry name" value="Nonribosomal peptide synthetase, condensation domain"/>
    <property type="match status" value="5"/>
</dbReference>
<evidence type="ECO:0000259" key="6">
    <source>
        <dbReference type="PROSITE" id="PS50075"/>
    </source>
</evidence>
<dbReference type="GO" id="GO:1904091">
    <property type="term" value="F:non-ribosomal peptide synthetase activity"/>
    <property type="evidence" value="ECO:0007669"/>
    <property type="project" value="UniProtKB-ARBA"/>
</dbReference>
<dbReference type="InterPro" id="IPR006162">
    <property type="entry name" value="Ppantetheine_attach_site"/>
</dbReference>
<dbReference type="CDD" id="cd05918">
    <property type="entry name" value="A_NRPS_SidN3_like"/>
    <property type="match status" value="5"/>
</dbReference>
<comment type="similarity">
    <text evidence="4">Belongs to the NRP synthetase family.</text>
</comment>
<dbReference type="Gene3D" id="3.30.559.10">
    <property type="entry name" value="Chloramphenicol acetyltransferase-like domain"/>
    <property type="match status" value="5"/>
</dbReference>
<dbReference type="SUPFAM" id="SSF47336">
    <property type="entry name" value="ACP-like"/>
    <property type="match status" value="5"/>
</dbReference>
<dbReference type="RefSeq" id="XP_059605593.1">
    <property type="nucleotide sequence ID" value="XM_059744818.1"/>
</dbReference>
<dbReference type="GO" id="GO:0019748">
    <property type="term" value="P:secondary metabolic process"/>
    <property type="evidence" value="ECO:0007669"/>
    <property type="project" value="UniProtKB-ARBA"/>
</dbReference>
<dbReference type="InterPro" id="IPR020806">
    <property type="entry name" value="PKS_PP-bd"/>
</dbReference>
<organism evidence="7">
    <name type="scientific">Aspergillus niger</name>
    <dbReference type="NCBI Taxonomy" id="5061"/>
    <lineage>
        <taxon>Eukaryota</taxon>
        <taxon>Fungi</taxon>
        <taxon>Dikarya</taxon>
        <taxon>Ascomycota</taxon>
        <taxon>Pezizomycotina</taxon>
        <taxon>Eurotiomycetes</taxon>
        <taxon>Eurotiomycetidae</taxon>
        <taxon>Eurotiales</taxon>
        <taxon>Aspergillaceae</taxon>
        <taxon>Aspergillus</taxon>
        <taxon>Aspergillus subgen. Circumdati</taxon>
    </lineage>
</organism>
<dbReference type="CDD" id="cd19545">
    <property type="entry name" value="FUM14_C_NRPS-like"/>
    <property type="match status" value="2"/>
</dbReference>
<dbReference type="InterPro" id="IPR023213">
    <property type="entry name" value="CAT-like_dom_sf"/>
</dbReference>
<evidence type="ECO:0000256" key="2">
    <source>
        <dbReference type="ARBA" id="ARBA00022553"/>
    </source>
</evidence>
<dbReference type="InterPro" id="IPR010071">
    <property type="entry name" value="AA_adenyl_dom"/>
</dbReference>
<feature type="domain" description="Carrier" evidence="6">
    <location>
        <begin position="2965"/>
        <end position="3041"/>
    </location>
</feature>
<proteinExistence type="inferred from homology"/>
<evidence type="ECO:0000256" key="3">
    <source>
        <dbReference type="ARBA" id="ARBA00022598"/>
    </source>
</evidence>
<evidence type="ECO:0000256" key="5">
    <source>
        <dbReference type="SAM" id="MobiDB-lite"/>
    </source>
</evidence>
<dbReference type="Pfam" id="PF00668">
    <property type="entry name" value="Condensation"/>
    <property type="match status" value="5"/>
</dbReference>
<gene>
    <name evidence="7" type="ORF">An15g07530</name>
</gene>
<dbReference type="Gene3D" id="1.10.1200.10">
    <property type="entry name" value="ACP-like"/>
    <property type="match status" value="5"/>
</dbReference>
<dbReference type="Pfam" id="PF00550">
    <property type="entry name" value="PP-binding"/>
    <property type="match status" value="5"/>
</dbReference>
<dbReference type="KEGG" id="ang:An15g07530"/>
<feature type="domain" description="Carrier" evidence="6">
    <location>
        <begin position="4053"/>
        <end position="4129"/>
    </location>
</feature>
<dbReference type="VEuPathDB" id="FungiDB:An15g07530"/>
<dbReference type="InterPro" id="IPR042099">
    <property type="entry name" value="ANL_N_sf"/>
</dbReference>
<dbReference type="InterPro" id="IPR001242">
    <property type="entry name" value="Condensation_dom"/>
</dbReference>
<dbReference type="FunFam" id="3.40.50.12780:FF:000014">
    <property type="entry name" value="Nonribosomal peptide synthetase 1"/>
    <property type="match status" value="1"/>
</dbReference>
<keyword evidence="2" id="KW-0597">Phosphoprotein</keyword>
<evidence type="ECO:0000256" key="1">
    <source>
        <dbReference type="ARBA" id="ARBA00022450"/>
    </source>
</evidence>
<dbReference type="CDD" id="cd19542">
    <property type="entry name" value="CT_NRPS-like"/>
    <property type="match status" value="3"/>
</dbReference>
<feature type="domain" description="Carrier" evidence="6">
    <location>
        <begin position="1883"/>
        <end position="1959"/>
    </location>
</feature>